<organism evidence="2 3">
    <name type="scientific">Jejuia spongiicola</name>
    <dbReference type="NCBI Taxonomy" id="2942207"/>
    <lineage>
        <taxon>Bacteria</taxon>
        <taxon>Pseudomonadati</taxon>
        <taxon>Bacteroidota</taxon>
        <taxon>Flavobacteriia</taxon>
        <taxon>Flavobacteriales</taxon>
        <taxon>Flavobacteriaceae</taxon>
        <taxon>Jejuia</taxon>
    </lineage>
</organism>
<name>A0ABT0QCT0_9FLAO</name>
<accession>A0ABT0QCT0</accession>
<dbReference type="Proteomes" id="UP001165381">
    <property type="component" value="Unassembled WGS sequence"/>
</dbReference>
<dbReference type="EMBL" id="JAMFLZ010000003">
    <property type="protein sequence ID" value="MCL6294792.1"/>
    <property type="molecule type" value="Genomic_DNA"/>
</dbReference>
<sequence length="173" mass="19908">MKNKPALTFYTFLLACIVSILSIGNATAQENDIFELTDDEDLSKVKIKKYKEKNRGKFYNLTQKLHTTVYISNNNVNKVYGEGAIKKITFGDSKSFGLLSNEKYDKVELITISIDKISDLNNKLDLTIDNKLTSLKYIFIRCDFKCTKQQIKKFVKANRNSNIRIFYKTESSS</sequence>
<feature type="signal peptide" evidence="1">
    <location>
        <begin position="1"/>
        <end position="28"/>
    </location>
</feature>
<gene>
    <name evidence="2" type="ORF">M3P09_07290</name>
</gene>
<evidence type="ECO:0000313" key="3">
    <source>
        <dbReference type="Proteomes" id="UP001165381"/>
    </source>
</evidence>
<evidence type="ECO:0000313" key="2">
    <source>
        <dbReference type="EMBL" id="MCL6294792.1"/>
    </source>
</evidence>
<reference evidence="2" key="1">
    <citation type="submission" date="2022-05" db="EMBL/GenBank/DDBJ databases">
        <authorList>
            <person name="Park J.-S."/>
        </authorList>
    </citation>
    <scope>NUCLEOTIDE SEQUENCE</scope>
    <source>
        <strain evidence="2">2012CJ34-3</strain>
    </source>
</reference>
<protein>
    <submittedName>
        <fullName evidence="2">Uncharacterized protein</fullName>
    </submittedName>
</protein>
<keyword evidence="1" id="KW-0732">Signal</keyword>
<keyword evidence="3" id="KW-1185">Reference proteome</keyword>
<dbReference type="RefSeq" id="WP_249972600.1">
    <property type="nucleotide sequence ID" value="NZ_JAMFLZ010000003.1"/>
</dbReference>
<proteinExistence type="predicted"/>
<feature type="chain" id="PRO_5045641448" evidence="1">
    <location>
        <begin position="29"/>
        <end position="173"/>
    </location>
</feature>
<dbReference type="PROSITE" id="PS51257">
    <property type="entry name" value="PROKAR_LIPOPROTEIN"/>
    <property type="match status" value="1"/>
</dbReference>
<comment type="caution">
    <text evidence="2">The sequence shown here is derived from an EMBL/GenBank/DDBJ whole genome shotgun (WGS) entry which is preliminary data.</text>
</comment>
<evidence type="ECO:0000256" key="1">
    <source>
        <dbReference type="SAM" id="SignalP"/>
    </source>
</evidence>